<dbReference type="CDD" id="cd14066">
    <property type="entry name" value="STKc_IRAK"/>
    <property type="match status" value="1"/>
</dbReference>
<proteinExistence type="predicted"/>
<dbReference type="Gene3D" id="3.30.200.20">
    <property type="entry name" value="Phosphorylase Kinase, domain 1"/>
    <property type="match status" value="1"/>
</dbReference>
<comment type="catalytic activity">
    <reaction evidence="15">
        <text>L-seryl-[protein] + ATP = O-phospho-L-seryl-[protein] + ADP + H(+)</text>
        <dbReference type="Rhea" id="RHEA:17989"/>
        <dbReference type="Rhea" id="RHEA-COMP:9863"/>
        <dbReference type="Rhea" id="RHEA-COMP:11604"/>
        <dbReference type="ChEBI" id="CHEBI:15378"/>
        <dbReference type="ChEBI" id="CHEBI:29999"/>
        <dbReference type="ChEBI" id="CHEBI:30616"/>
        <dbReference type="ChEBI" id="CHEBI:83421"/>
        <dbReference type="ChEBI" id="CHEBI:456216"/>
    </reaction>
</comment>
<feature type="domain" description="Protein kinase" evidence="19">
    <location>
        <begin position="356"/>
        <end position="632"/>
    </location>
</feature>
<evidence type="ECO:0000256" key="12">
    <source>
        <dbReference type="ARBA" id="ARBA00023136"/>
    </source>
</evidence>
<evidence type="ECO:0000259" key="20">
    <source>
        <dbReference type="PROSITE" id="PS51473"/>
    </source>
</evidence>
<dbReference type="AlphaFoldDB" id="A0AA38WUQ6"/>
<keyword evidence="11 17" id="KW-1133">Transmembrane helix</keyword>
<accession>A0AA38WUQ6</accession>
<dbReference type="InterPro" id="IPR008271">
    <property type="entry name" value="Ser/Thr_kinase_AS"/>
</dbReference>
<dbReference type="CDD" id="cd23509">
    <property type="entry name" value="Gnk2-like"/>
    <property type="match status" value="2"/>
</dbReference>
<evidence type="ECO:0000256" key="15">
    <source>
        <dbReference type="ARBA" id="ARBA00047558"/>
    </source>
</evidence>
<feature type="signal peptide" evidence="18">
    <location>
        <begin position="1"/>
        <end position="28"/>
    </location>
</feature>
<evidence type="ECO:0000256" key="9">
    <source>
        <dbReference type="ARBA" id="ARBA00022777"/>
    </source>
</evidence>
<dbReference type="SMART" id="SM00220">
    <property type="entry name" value="S_TKc"/>
    <property type="match status" value="1"/>
</dbReference>
<dbReference type="PROSITE" id="PS50011">
    <property type="entry name" value="PROTEIN_KINASE_DOM"/>
    <property type="match status" value="1"/>
</dbReference>
<protein>
    <recommendedName>
        <fullName evidence="23">Cysteine-rich receptor-like protein kinase 10</fullName>
    </recommendedName>
</protein>
<keyword evidence="7" id="KW-0677">Repeat</keyword>
<dbReference type="GO" id="GO:0004674">
    <property type="term" value="F:protein serine/threonine kinase activity"/>
    <property type="evidence" value="ECO:0007669"/>
    <property type="project" value="UniProtKB-KW"/>
</dbReference>
<dbReference type="PANTHER" id="PTHR27002">
    <property type="entry name" value="RECEPTOR-LIKE SERINE/THREONINE-PROTEIN KINASE SD1-8"/>
    <property type="match status" value="1"/>
</dbReference>
<dbReference type="InterPro" id="IPR000719">
    <property type="entry name" value="Prot_kinase_dom"/>
</dbReference>
<evidence type="ECO:0000256" key="17">
    <source>
        <dbReference type="SAM" id="Phobius"/>
    </source>
</evidence>
<evidence type="ECO:0000256" key="8">
    <source>
        <dbReference type="ARBA" id="ARBA00022741"/>
    </source>
</evidence>
<comment type="catalytic activity">
    <reaction evidence="16">
        <text>L-threonyl-[protein] + ATP = O-phospho-L-threonyl-[protein] + ADP + H(+)</text>
        <dbReference type="Rhea" id="RHEA:46608"/>
        <dbReference type="Rhea" id="RHEA-COMP:11060"/>
        <dbReference type="Rhea" id="RHEA-COMP:11605"/>
        <dbReference type="ChEBI" id="CHEBI:15378"/>
        <dbReference type="ChEBI" id="CHEBI:30013"/>
        <dbReference type="ChEBI" id="CHEBI:30616"/>
        <dbReference type="ChEBI" id="CHEBI:61977"/>
        <dbReference type="ChEBI" id="CHEBI:456216"/>
    </reaction>
</comment>
<sequence>MKKSINPFLYLLLLLLQLLFNSLHLTRSQPPDFGIYACRTTGNFTSTTYQQTLESALNSLPGNVANHGGFYSSSVGTTTATALCRGDLAPEPCESCVKTSIPLIRRNCPNQLEAASWYSDCLVRYSDRKILGVLDTWTSQNLSNTAVVSDVAEFNKALSDLTTGLRSEAAGGDSVRKFASGSVVWGPDSLTIYGVAQCSPDLSRDLCDECLNGTIVGIYDCCNGRVAARVFTPNCYLRYSNEHFLNDGAPPASASSPPSSSGRKRNSSKVIPIVVSIACGFVVLVAIAFWFFVIRAKRKKNVAKRESGNAFSSLLMKENQKHSANLGESGSVEMEIGSVQSLQFDLATIEEATKNFIIENKIGEGGFGPVYKGVLANGVEIAVKRLSKLSGQGSQEFINEVILMAKLQHRNLVRLLGFCLDEDEKLLIYEYVSNKSLDYFLFDRNKSGHLDWPKRYKIIGGIARGMLYLHEDSRLRIIHRDLKVSNILLDHDMNAKISDFGLARIVGVDEIDVNTNRIVGTYGYMAPEYAMHGHFSVKSDVFAFGVVVLEIITGRKSTRFYDQDKPEDLPHFAWKKWTQGTTMEELMDPTLVETCCKDEVLRCINIGLLCVQEDVDARPYMANVLNLLNNYSITLPSPTTPPRYLPKTAASYFSSSMSVPMSTDESLITDVGPR</sequence>
<dbReference type="InterPro" id="IPR038408">
    <property type="entry name" value="GNK2_sf"/>
</dbReference>
<evidence type="ECO:0000256" key="18">
    <source>
        <dbReference type="SAM" id="SignalP"/>
    </source>
</evidence>
<reference evidence="21" key="1">
    <citation type="submission" date="2023-03" db="EMBL/GenBank/DDBJ databases">
        <title>Chromosome-scale reference genome and RAD-based genetic map of yellow starthistle (Centaurea solstitialis) reveal putative structural variation and QTLs associated with invader traits.</title>
        <authorList>
            <person name="Reatini B."/>
            <person name="Cang F.A."/>
            <person name="Jiang Q."/>
            <person name="Mckibben M.T.W."/>
            <person name="Barker M.S."/>
            <person name="Rieseberg L.H."/>
            <person name="Dlugosch K.M."/>
        </authorList>
    </citation>
    <scope>NUCLEOTIDE SEQUENCE</scope>
    <source>
        <strain evidence="21">CAN-66</strain>
        <tissue evidence="21">Leaf</tissue>
    </source>
</reference>
<feature type="domain" description="Gnk2-homologous" evidence="20">
    <location>
        <begin position="31"/>
        <end position="130"/>
    </location>
</feature>
<feature type="domain" description="Gnk2-homologous" evidence="20">
    <location>
        <begin position="136"/>
        <end position="244"/>
    </location>
</feature>
<dbReference type="InterPro" id="IPR001245">
    <property type="entry name" value="Ser-Thr/Tyr_kinase_cat_dom"/>
</dbReference>
<evidence type="ECO:0000313" key="21">
    <source>
        <dbReference type="EMBL" id="KAJ9566149.1"/>
    </source>
</evidence>
<gene>
    <name evidence="21" type="ORF">OSB04_002115</name>
</gene>
<evidence type="ECO:0000256" key="10">
    <source>
        <dbReference type="ARBA" id="ARBA00022840"/>
    </source>
</evidence>
<keyword evidence="22" id="KW-1185">Reference proteome</keyword>
<evidence type="ECO:0000256" key="5">
    <source>
        <dbReference type="ARBA" id="ARBA00022692"/>
    </source>
</evidence>
<evidence type="ECO:0000256" key="7">
    <source>
        <dbReference type="ARBA" id="ARBA00022737"/>
    </source>
</evidence>
<evidence type="ECO:0000256" key="1">
    <source>
        <dbReference type="ARBA" id="ARBA00004167"/>
    </source>
</evidence>
<feature type="transmembrane region" description="Helical" evidence="17">
    <location>
        <begin position="270"/>
        <end position="294"/>
    </location>
</feature>
<feature type="chain" id="PRO_5041277793" description="Cysteine-rich receptor-like protein kinase 10" evidence="18">
    <location>
        <begin position="29"/>
        <end position="674"/>
    </location>
</feature>
<keyword evidence="8" id="KW-0547">Nucleotide-binding</keyword>
<evidence type="ECO:0000256" key="13">
    <source>
        <dbReference type="ARBA" id="ARBA00023170"/>
    </source>
</evidence>
<evidence type="ECO:0000313" key="22">
    <source>
        <dbReference type="Proteomes" id="UP001172457"/>
    </source>
</evidence>
<dbReference type="FunFam" id="3.30.200.20:FF:000142">
    <property type="entry name" value="Cysteine-rich receptor-like protein kinase 10"/>
    <property type="match status" value="1"/>
</dbReference>
<dbReference type="PROSITE" id="PS51473">
    <property type="entry name" value="GNK2"/>
    <property type="match status" value="2"/>
</dbReference>
<evidence type="ECO:0000259" key="19">
    <source>
        <dbReference type="PROSITE" id="PS50011"/>
    </source>
</evidence>
<organism evidence="21 22">
    <name type="scientific">Centaurea solstitialis</name>
    <name type="common">yellow star-thistle</name>
    <dbReference type="NCBI Taxonomy" id="347529"/>
    <lineage>
        <taxon>Eukaryota</taxon>
        <taxon>Viridiplantae</taxon>
        <taxon>Streptophyta</taxon>
        <taxon>Embryophyta</taxon>
        <taxon>Tracheophyta</taxon>
        <taxon>Spermatophyta</taxon>
        <taxon>Magnoliopsida</taxon>
        <taxon>eudicotyledons</taxon>
        <taxon>Gunneridae</taxon>
        <taxon>Pentapetalae</taxon>
        <taxon>asterids</taxon>
        <taxon>campanulids</taxon>
        <taxon>Asterales</taxon>
        <taxon>Asteraceae</taxon>
        <taxon>Carduoideae</taxon>
        <taxon>Cardueae</taxon>
        <taxon>Centaureinae</taxon>
        <taxon>Centaurea</taxon>
    </lineage>
</organism>
<evidence type="ECO:0000256" key="14">
    <source>
        <dbReference type="ARBA" id="ARBA00023180"/>
    </source>
</evidence>
<evidence type="ECO:0000256" key="6">
    <source>
        <dbReference type="ARBA" id="ARBA00022729"/>
    </source>
</evidence>
<keyword evidence="5 17" id="KW-0812">Transmembrane</keyword>
<dbReference type="PROSITE" id="PS00108">
    <property type="entry name" value="PROTEIN_KINASE_ST"/>
    <property type="match status" value="1"/>
</dbReference>
<dbReference type="InterPro" id="IPR011009">
    <property type="entry name" value="Kinase-like_dom_sf"/>
</dbReference>
<comment type="caution">
    <text evidence="21">The sequence shown here is derived from an EMBL/GenBank/DDBJ whole genome shotgun (WGS) entry which is preliminary data.</text>
</comment>
<keyword evidence="14" id="KW-0325">Glycoprotein</keyword>
<evidence type="ECO:0000256" key="4">
    <source>
        <dbReference type="ARBA" id="ARBA00022679"/>
    </source>
</evidence>
<keyword evidence="4" id="KW-0808">Transferase</keyword>
<dbReference type="GO" id="GO:0005886">
    <property type="term" value="C:plasma membrane"/>
    <property type="evidence" value="ECO:0007669"/>
    <property type="project" value="TreeGrafter"/>
</dbReference>
<keyword evidence="6 18" id="KW-0732">Signal</keyword>
<keyword evidence="3" id="KW-0597">Phosphoprotein</keyword>
<dbReference type="Gene3D" id="3.30.430.20">
    <property type="entry name" value="Gnk2 domain, C-X8-C-X2-C motif"/>
    <property type="match status" value="2"/>
</dbReference>
<name>A0AA38WUQ6_9ASTR</name>
<keyword evidence="12 17" id="KW-0472">Membrane</keyword>
<keyword evidence="13" id="KW-0675">Receptor</keyword>
<comment type="subcellular location">
    <subcellularLocation>
        <location evidence="1">Membrane</location>
        <topology evidence="1">Single-pass membrane protein</topology>
    </subcellularLocation>
</comment>
<dbReference type="Pfam" id="PF01657">
    <property type="entry name" value="Stress-antifung"/>
    <property type="match status" value="2"/>
</dbReference>
<dbReference type="InterPro" id="IPR002902">
    <property type="entry name" value="GNK2"/>
</dbReference>
<keyword evidence="10" id="KW-0067">ATP-binding</keyword>
<dbReference type="Proteomes" id="UP001172457">
    <property type="component" value="Chromosome 1"/>
</dbReference>
<evidence type="ECO:0000256" key="3">
    <source>
        <dbReference type="ARBA" id="ARBA00022553"/>
    </source>
</evidence>
<keyword evidence="9" id="KW-0418">Kinase</keyword>
<evidence type="ECO:0000256" key="16">
    <source>
        <dbReference type="ARBA" id="ARBA00047951"/>
    </source>
</evidence>
<dbReference type="SUPFAM" id="SSF56112">
    <property type="entry name" value="Protein kinase-like (PK-like)"/>
    <property type="match status" value="1"/>
</dbReference>
<dbReference type="Gene3D" id="1.10.510.10">
    <property type="entry name" value="Transferase(Phosphotransferase) domain 1"/>
    <property type="match status" value="1"/>
</dbReference>
<evidence type="ECO:0008006" key="23">
    <source>
        <dbReference type="Google" id="ProtNLM"/>
    </source>
</evidence>
<evidence type="ECO:0000256" key="2">
    <source>
        <dbReference type="ARBA" id="ARBA00022527"/>
    </source>
</evidence>
<dbReference type="FunFam" id="3.30.430.20:FF:000002">
    <property type="entry name" value="Cysteine-rich receptor-like protein kinase 10"/>
    <property type="match status" value="1"/>
</dbReference>
<dbReference type="GO" id="GO:0006950">
    <property type="term" value="P:response to stress"/>
    <property type="evidence" value="ECO:0007669"/>
    <property type="project" value="UniProtKB-ARBA"/>
</dbReference>
<dbReference type="PANTHER" id="PTHR27002:SF929">
    <property type="entry name" value="GNK2-LIKE DOMAIN-CONTAINING PROTEIN-RELATED"/>
    <property type="match status" value="1"/>
</dbReference>
<dbReference type="Pfam" id="PF07714">
    <property type="entry name" value="PK_Tyr_Ser-Thr"/>
    <property type="match status" value="1"/>
</dbReference>
<dbReference type="EMBL" id="JARYMX010000001">
    <property type="protein sequence ID" value="KAJ9566149.1"/>
    <property type="molecule type" value="Genomic_DNA"/>
</dbReference>
<keyword evidence="2" id="KW-0723">Serine/threonine-protein kinase</keyword>
<dbReference type="GO" id="GO:0005524">
    <property type="term" value="F:ATP binding"/>
    <property type="evidence" value="ECO:0007669"/>
    <property type="project" value="UniProtKB-KW"/>
</dbReference>
<dbReference type="FunFam" id="1.10.510.10:FF:000129">
    <property type="entry name" value="cysteine-rich receptor-like protein kinase 10"/>
    <property type="match status" value="1"/>
</dbReference>
<evidence type="ECO:0000256" key="11">
    <source>
        <dbReference type="ARBA" id="ARBA00022989"/>
    </source>
</evidence>